<keyword evidence="7" id="KW-1185">Reference proteome</keyword>
<gene>
    <name evidence="6" type="ORF">SAMN05216553_13026</name>
</gene>
<dbReference type="InterPro" id="IPR050141">
    <property type="entry name" value="GCL_type2/YbdK_subfam"/>
</dbReference>
<evidence type="ECO:0000256" key="4">
    <source>
        <dbReference type="ARBA" id="ARBA00048819"/>
    </source>
</evidence>
<keyword evidence="3 5" id="KW-0067">ATP-binding</keyword>
<dbReference type="GO" id="GO:0042398">
    <property type="term" value="P:modified amino acid biosynthetic process"/>
    <property type="evidence" value="ECO:0007669"/>
    <property type="project" value="InterPro"/>
</dbReference>
<dbReference type="NCBIfam" id="TIGR02050">
    <property type="entry name" value="gshA_cyan_rel"/>
    <property type="match status" value="1"/>
</dbReference>
<proteinExistence type="inferred from homology"/>
<comment type="catalytic activity">
    <reaction evidence="4 5">
        <text>L-cysteine + L-glutamate + ATP = gamma-L-glutamyl-L-cysteine + ADP + phosphate + H(+)</text>
        <dbReference type="Rhea" id="RHEA:13285"/>
        <dbReference type="ChEBI" id="CHEBI:15378"/>
        <dbReference type="ChEBI" id="CHEBI:29985"/>
        <dbReference type="ChEBI" id="CHEBI:30616"/>
        <dbReference type="ChEBI" id="CHEBI:35235"/>
        <dbReference type="ChEBI" id="CHEBI:43474"/>
        <dbReference type="ChEBI" id="CHEBI:58173"/>
        <dbReference type="ChEBI" id="CHEBI:456216"/>
        <dbReference type="EC" id="6.3.2.2"/>
    </reaction>
</comment>
<protein>
    <recommendedName>
        <fullName evidence="5">Putative glutamate--cysteine ligase 2</fullName>
        <ecNumber evidence="5">6.3.2.2</ecNumber>
    </recommendedName>
    <alternativeName>
        <fullName evidence="5">Gamma-glutamylcysteine synthetase 2</fullName>
        <shortName evidence="5">GCS 2</shortName>
        <shortName evidence="5">Gamma-GCS 2</shortName>
    </alternativeName>
</protein>
<dbReference type="EC" id="6.3.2.2" evidence="5"/>
<keyword evidence="1 5" id="KW-0436">Ligase</keyword>
<dbReference type="Proteomes" id="UP000199623">
    <property type="component" value="Unassembled WGS sequence"/>
</dbReference>
<dbReference type="PANTHER" id="PTHR36510">
    <property type="entry name" value="GLUTAMATE--CYSTEINE LIGASE 2-RELATED"/>
    <property type="match status" value="1"/>
</dbReference>
<dbReference type="STRING" id="200378.SAMN05216553_13026"/>
<dbReference type="InterPro" id="IPR011793">
    <property type="entry name" value="YbdK"/>
</dbReference>
<dbReference type="InterPro" id="IPR006336">
    <property type="entry name" value="GCS2"/>
</dbReference>
<dbReference type="Gene3D" id="3.30.590.20">
    <property type="match status" value="1"/>
</dbReference>
<dbReference type="InterPro" id="IPR014746">
    <property type="entry name" value="Gln_synth/guanido_kin_cat_dom"/>
</dbReference>
<keyword evidence="2 5" id="KW-0547">Nucleotide-binding</keyword>
<comment type="similarity">
    <text evidence="5">Belongs to the glutamate--cysteine ligase type 2 family. YbdK subfamily.</text>
</comment>
<organism evidence="6 7">
    <name type="scientific">Lentzea fradiae</name>
    <dbReference type="NCBI Taxonomy" id="200378"/>
    <lineage>
        <taxon>Bacteria</taxon>
        <taxon>Bacillati</taxon>
        <taxon>Actinomycetota</taxon>
        <taxon>Actinomycetes</taxon>
        <taxon>Pseudonocardiales</taxon>
        <taxon>Pseudonocardiaceae</taxon>
        <taxon>Lentzea</taxon>
    </lineage>
</organism>
<dbReference type="NCBIfam" id="NF010041">
    <property type="entry name" value="PRK13517.1-1"/>
    <property type="match status" value="1"/>
</dbReference>
<reference evidence="7" key="1">
    <citation type="submission" date="2016-10" db="EMBL/GenBank/DDBJ databases">
        <authorList>
            <person name="Varghese N."/>
            <person name="Submissions S."/>
        </authorList>
    </citation>
    <scope>NUCLEOTIDE SEQUENCE [LARGE SCALE GENOMIC DNA]</scope>
    <source>
        <strain evidence="7">CGMCC 4.3506</strain>
    </source>
</reference>
<dbReference type="HAMAP" id="MF_01609">
    <property type="entry name" value="Glu_cys_ligase_2"/>
    <property type="match status" value="1"/>
</dbReference>
<evidence type="ECO:0000313" key="7">
    <source>
        <dbReference type="Proteomes" id="UP000199623"/>
    </source>
</evidence>
<evidence type="ECO:0000313" key="6">
    <source>
        <dbReference type="EMBL" id="SDH57874.1"/>
    </source>
</evidence>
<dbReference type="GO" id="GO:0004357">
    <property type="term" value="F:glutamate-cysteine ligase activity"/>
    <property type="evidence" value="ECO:0007669"/>
    <property type="project" value="UniProtKB-EC"/>
</dbReference>
<dbReference type="SUPFAM" id="SSF55931">
    <property type="entry name" value="Glutamine synthetase/guanido kinase"/>
    <property type="match status" value="1"/>
</dbReference>
<evidence type="ECO:0000256" key="3">
    <source>
        <dbReference type="ARBA" id="ARBA00022840"/>
    </source>
</evidence>
<dbReference type="GO" id="GO:0005524">
    <property type="term" value="F:ATP binding"/>
    <property type="evidence" value="ECO:0007669"/>
    <property type="project" value="UniProtKB-KW"/>
</dbReference>
<accession>A0A1G8DJP5</accession>
<evidence type="ECO:0000256" key="2">
    <source>
        <dbReference type="ARBA" id="ARBA00022741"/>
    </source>
</evidence>
<name>A0A1G8DJP5_9PSEU</name>
<comment type="function">
    <text evidence="5">ATP-dependent carboxylate-amine ligase which exhibits weak glutamate--cysteine ligase activity.</text>
</comment>
<evidence type="ECO:0000256" key="1">
    <source>
        <dbReference type="ARBA" id="ARBA00022598"/>
    </source>
</evidence>
<dbReference type="Pfam" id="PF04107">
    <property type="entry name" value="GCS2"/>
    <property type="match status" value="1"/>
</dbReference>
<dbReference type="PANTHER" id="PTHR36510:SF1">
    <property type="entry name" value="GLUTAMATE--CYSTEINE LIGASE 2-RELATED"/>
    <property type="match status" value="1"/>
</dbReference>
<dbReference type="AlphaFoldDB" id="A0A1G8DJP5"/>
<dbReference type="EMBL" id="FNCC01000030">
    <property type="protein sequence ID" value="SDH57874.1"/>
    <property type="molecule type" value="Genomic_DNA"/>
</dbReference>
<evidence type="ECO:0000256" key="5">
    <source>
        <dbReference type="HAMAP-Rule" id="MF_01609"/>
    </source>
</evidence>
<sequence>MQVGSRTQSVPAQRRSMDALLTVGVEEEFVLVEASTGHLANRANEVLAGVDRFQVDLQPEIAQYQVESASGICTDMGELRDQLATARRALVERAAQHDARLAATGTPVLGLTMPTPLTNAARYHRMAQEMGALTNDLAICGCHVHIGLADDESKIFVSNHLRPWLPTLLALGANSPYWLDADTGYASWRYVVWNRWPTSGAPPHFESAAEYFEARDDIVTSGAALDAGMLYWDVRLSARHPTLELRVSDVAPTVEEAVLMAALVRGIAATALSSGATPPRVPPHLLRVALWRAARDGLEGFGIDPVTGAPTPAATIVASLLRWIRPALELAGDYQLVSDGIDRLLLDGTGAARQRRAFARRGRLSDVVGLLVAQTAPV</sequence>